<dbReference type="AlphaFoldDB" id="A0A1J8R6S6"/>
<evidence type="ECO:0000313" key="2">
    <source>
        <dbReference type="EMBL" id="OJA19596.1"/>
    </source>
</evidence>
<keyword evidence="1" id="KW-0472">Membrane</keyword>
<feature type="transmembrane region" description="Helical" evidence="1">
    <location>
        <begin position="6"/>
        <end position="22"/>
    </location>
</feature>
<comment type="caution">
    <text evidence="2">The sequence shown here is derived from an EMBL/GenBank/DDBJ whole genome shotgun (WGS) entry which is preliminary data.</text>
</comment>
<evidence type="ECO:0000256" key="1">
    <source>
        <dbReference type="SAM" id="Phobius"/>
    </source>
</evidence>
<name>A0A1J8R6S6_9AGAM</name>
<dbReference type="Proteomes" id="UP000183567">
    <property type="component" value="Unassembled WGS sequence"/>
</dbReference>
<keyword evidence="1" id="KW-0812">Transmembrane</keyword>
<gene>
    <name evidence="2" type="ORF">AZE42_14067</name>
</gene>
<organism evidence="2 3">
    <name type="scientific">Rhizopogon vesiculosus</name>
    <dbReference type="NCBI Taxonomy" id="180088"/>
    <lineage>
        <taxon>Eukaryota</taxon>
        <taxon>Fungi</taxon>
        <taxon>Dikarya</taxon>
        <taxon>Basidiomycota</taxon>
        <taxon>Agaricomycotina</taxon>
        <taxon>Agaricomycetes</taxon>
        <taxon>Agaricomycetidae</taxon>
        <taxon>Boletales</taxon>
        <taxon>Suillineae</taxon>
        <taxon>Rhizopogonaceae</taxon>
        <taxon>Rhizopogon</taxon>
    </lineage>
</organism>
<proteinExistence type="predicted"/>
<accession>A0A1J8R6S6</accession>
<keyword evidence="3" id="KW-1185">Reference proteome</keyword>
<dbReference type="EMBL" id="LVVM01000986">
    <property type="protein sequence ID" value="OJA19596.1"/>
    <property type="molecule type" value="Genomic_DNA"/>
</dbReference>
<protein>
    <submittedName>
        <fullName evidence="2">Uncharacterized protein</fullName>
    </submittedName>
</protein>
<evidence type="ECO:0000313" key="3">
    <source>
        <dbReference type="Proteomes" id="UP000183567"/>
    </source>
</evidence>
<sequence length="72" mass="8285">MSLVTIVWSMVCNAILLVYHMYTRVFRLHPSDSVINTPLMTDLLLNTDGWKSKSPEVYYDDGPDGKTHEPRD</sequence>
<keyword evidence="1" id="KW-1133">Transmembrane helix</keyword>
<reference evidence="2 3" key="1">
    <citation type="submission" date="2016-03" db="EMBL/GenBank/DDBJ databases">
        <title>Comparative genomics of the ectomycorrhizal sister species Rhizopogon vinicolor and Rhizopogon vesiculosus (Basidiomycota: Boletales) reveals a divergence of the mating type B locus.</title>
        <authorList>
            <person name="Mujic A.B."/>
            <person name="Kuo A."/>
            <person name="Tritt A."/>
            <person name="Lipzen A."/>
            <person name="Chen C."/>
            <person name="Johnson J."/>
            <person name="Sharma A."/>
            <person name="Barry K."/>
            <person name="Grigoriev I.V."/>
            <person name="Spatafora J.W."/>
        </authorList>
    </citation>
    <scope>NUCLEOTIDE SEQUENCE [LARGE SCALE GENOMIC DNA]</scope>
    <source>
        <strain evidence="2 3">AM-OR11-056</strain>
    </source>
</reference>